<evidence type="ECO:0000256" key="5">
    <source>
        <dbReference type="ARBA" id="ARBA00022839"/>
    </source>
</evidence>
<keyword evidence="11" id="KW-1185">Reference proteome</keyword>
<dbReference type="Pfam" id="PF01368">
    <property type="entry name" value="DHH"/>
    <property type="match status" value="1"/>
</dbReference>
<keyword evidence="4" id="KW-0378">Hydrolase</keyword>
<evidence type="ECO:0000256" key="2">
    <source>
        <dbReference type="ARBA" id="ARBA00019841"/>
    </source>
</evidence>
<dbReference type="Gene3D" id="3.10.310.30">
    <property type="match status" value="1"/>
</dbReference>
<dbReference type="Pfam" id="PF17768">
    <property type="entry name" value="RecJ_OB"/>
    <property type="match status" value="1"/>
</dbReference>
<evidence type="ECO:0000256" key="4">
    <source>
        <dbReference type="ARBA" id="ARBA00022801"/>
    </source>
</evidence>
<reference evidence="10" key="1">
    <citation type="submission" date="2021-12" db="EMBL/GenBank/DDBJ databases">
        <title>Alicyclobacillaceae gen. nov., sp. nov., isolated from chalcocite enrichment system.</title>
        <authorList>
            <person name="Jiang Z."/>
        </authorList>
    </citation>
    <scope>NUCLEOTIDE SEQUENCE</scope>
    <source>
        <strain evidence="10">MYW30-H2</strain>
    </source>
</reference>
<dbReference type="InterPro" id="IPR038763">
    <property type="entry name" value="DHH_sf"/>
</dbReference>
<dbReference type="Pfam" id="PF10141">
    <property type="entry name" value="ssDNA-exonuc_C"/>
    <property type="match status" value="1"/>
</dbReference>
<keyword evidence="5 10" id="KW-0269">Exonuclease</keyword>
<sequence length="817" mass="91745">MSTALKRWVFDSIDEHEVREFAQSLDISPVLARMLIRRNIKTVAHAERFLSPDRSQVYDPFLMKDMEIVVQRIQLAIERQEKILVYGDYDVDGATSTAIAYLLLKDLGADVDTYIPDRFSEGYGLNEPAILQAASKGYTLLLTVDNGIAAIHECKLAKELGIDLIITDHHQPPAQLPEAYGILNPKQPGCAYPDKMLAGAGIVWKLAHALLGVFPEQYIDLAALGTIADLAPLVDENRLIAFFGLKRLNHIKRAGIQALLDVSGLTEQTITAGHIGFTIGPRINASGRLDSAMHAFELLTTDHLHRALELADFLNETNRERQELCEEIFEQAKEMIVNHPEWLDQHVLVVAGENWNAGVVGIVASRLVEHYYKPTVVLSIHGDEAKGSARSVDGFDLYLALDNCSHLFSHFGGHTMAAGLTLPRENIEGFRRQFAQVANSMWLSEWDRPKLQIDGTLQLTDTSLQLLAAIARMEPFGLGNPKPRFHFSALQIEQIRSVGRDSSHLQFRFREQDLTISGIAFRRGEEEQSLIGVDSLDVVAELSLNEWNGKKHIQLIINDWATPQAGGIVANTIAEVAAASEIESAAFSGNQPLVVDLREQVMAMGLESSFQKFQPPPSSMAFVVFHKGMYLYYQHVFQRYLQANPDAGIWQVDADGNVQFLAGNSQAKEHAALIDYPIKMDQYRMFLQEWKPAVLYLMQGVEAQEIVVKQCERWLPEREQFAAVYRLLQVQHPVDFQTLLLQWQELEDPATASKQALSAIIQVFQELGFITESDQGYQRIPQVVKKQLSDSPMYQLRLAKVQEYQAAVHYFKDSSAF</sequence>
<dbReference type="InterPro" id="IPR051673">
    <property type="entry name" value="SSDNA_exonuclease_RecJ"/>
</dbReference>
<feature type="domain" description="DDH" evidence="6">
    <location>
        <begin position="82"/>
        <end position="226"/>
    </location>
</feature>
<proteinExistence type="inferred from homology"/>
<dbReference type="NCBIfam" id="TIGR00644">
    <property type="entry name" value="recJ"/>
    <property type="match status" value="1"/>
</dbReference>
<dbReference type="PANTHER" id="PTHR30255">
    <property type="entry name" value="SINGLE-STRANDED-DNA-SPECIFIC EXONUCLEASE RECJ"/>
    <property type="match status" value="1"/>
</dbReference>
<name>A0ABY4CEY2_9BACL</name>
<evidence type="ECO:0000313" key="11">
    <source>
        <dbReference type="Proteomes" id="UP000830167"/>
    </source>
</evidence>
<feature type="domain" description="DHHA1" evidence="7">
    <location>
        <begin position="345"/>
        <end position="438"/>
    </location>
</feature>
<protein>
    <recommendedName>
        <fullName evidence="2">Single-stranded-DNA-specific exonuclease RecJ</fullName>
    </recommendedName>
</protein>
<evidence type="ECO:0000313" key="10">
    <source>
        <dbReference type="EMBL" id="UOF88594.1"/>
    </source>
</evidence>
<evidence type="ECO:0000256" key="1">
    <source>
        <dbReference type="ARBA" id="ARBA00005915"/>
    </source>
</evidence>
<dbReference type="GO" id="GO:0004527">
    <property type="term" value="F:exonuclease activity"/>
    <property type="evidence" value="ECO:0007669"/>
    <property type="project" value="UniProtKB-KW"/>
</dbReference>
<dbReference type="InterPro" id="IPR004610">
    <property type="entry name" value="RecJ"/>
</dbReference>
<feature type="domain" description="Single-stranded-DNA-specific exonuclease RecJ C-terminal" evidence="8">
    <location>
        <begin position="619"/>
        <end position="802"/>
    </location>
</feature>
<feature type="domain" description="RecJ OB" evidence="9">
    <location>
        <begin position="453"/>
        <end position="559"/>
    </location>
</feature>
<dbReference type="Proteomes" id="UP000830167">
    <property type="component" value="Chromosome"/>
</dbReference>
<evidence type="ECO:0000259" key="9">
    <source>
        <dbReference type="Pfam" id="PF17768"/>
    </source>
</evidence>
<evidence type="ECO:0000256" key="3">
    <source>
        <dbReference type="ARBA" id="ARBA00022722"/>
    </source>
</evidence>
<dbReference type="Gene3D" id="3.90.1640.30">
    <property type="match status" value="1"/>
</dbReference>
<organism evidence="10 11">
    <name type="scientific">Fodinisporobacter ferrooxydans</name>
    <dbReference type="NCBI Taxonomy" id="2901836"/>
    <lineage>
        <taxon>Bacteria</taxon>
        <taxon>Bacillati</taxon>
        <taxon>Bacillota</taxon>
        <taxon>Bacilli</taxon>
        <taxon>Bacillales</taxon>
        <taxon>Alicyclobacillaceae</taxon>
        <taxon>Fodinisporobacter</taxon>
    </lineage>
</organism>
<gene>
    <name evidence="10" type="primary">recJ</name>
    <name evidence="10" type="ORF">LSG31_11560</name>
</gene>
<comment type="similarity">
    <text evidence="1">Belongs to the RecJ family.</text>
</comment>
<keyword evidence="3" id="KW-0540">Nuclease</keyword>
<dbReference type="InterPro" id="IPR003156">
    <property type="entry name" value="DHHA1_dom"/>
</dbReference>
<dbReference type="InterPro" id="IPR041122">
    <property type="entry name" value="RecJ_OB"/>
</dbReference>
<accession>A0ABY4CEY2</accession>
<dbReference type="Pfam" id="PF02272">
    <property type="entry name" value="DHHA1"/>
    <property type="match status" value="1"/>
</dbReference>
<evidence type="ECO:0000259" key="6">
    <source>
        <dbReference type="Pfam" id="PF01368"/>
    </source>
</evidence>
<dbReference type="SUPFAM" id="SSF64182">
    <property type="entry name" value="DHH phosphoesterases"/>
    <property type="match status" value="1"/>
</dbReference>
<evidence type="ECO:0000259" key="8">
    <source>
        <dbReference type="Pfam" id="PF10141"/>
    </source>
</evidence>
<dbReference type="InterPro" id="IPR018779">
    <property type="entry name" value="RecJ_C"/>
</dbReference>
<dbReference type="RefSeq" id="WP_347435268.1">
    <property type="nucleotide sequence ID" value="NZ_CP089291.1"/>
</dbReference>
<dbReference type="InterPro" id="IPR001667">
    <property type="entry name" value="DDH_dom"/>
</dbReference>
<dbReference type="EMBL" id="CP089291">
    <property type="protein sequence ID" value="UOF88594.1"/>
    <property type="molecule type" value="Genomic_DNA"/>
</dbReference>
<evidence type="ECO:0000259" key="7">
    <source>
        <dbReference type="Pfam" id="PF02272"/>
    </source>
</evidence>
<dbReference type="PANTHER" id="PTHR30255:SF2">
    <property type="entry name" value="SINGLE-STRANDED-DNA-SPECIFIC EXONUCLEASE RECJ"/>
    <property type="match status" value="1"/>
</dbReference>